<organism evidence="6 7">
    <name type="scientific">Heracleum sosnowskyi</name>
    <dbReference type="NCBI Taxonomy" id="360622"/>
    <lineage>
        <taxon>Eukaryota</taxon>
        <taxon>Viridiplantae</taxon>
        <taxon>Streptophyta</taxon>
        <taxon>Embryophyta</taxon>
        <taxon>Tracheophyta</taxon>
        <taxon>Spermatophyta</taxon>
        <taxon>Magnoliopsida</taxon>
        <taxon>eudicotyledons</taxon>
        <taxon>Gunneridae</taxon>
        <taxon>Pentapetalae</taxon>
        <taxon>asterids</taxon>
        <taxon>campanulids</taxon>
        <taxon>Apiales</taxon>
        <taxon>Apiaceae</taxon>
        <taxon>Apioideae</taxon>
        <taxon>apioid superclade</taxon>
        <taxon>Tordylieae</taxon>
        <taxon>Tordyliinae</taxon>
        <taxon>Heracleum</taxon>
    </lineage>
</organism>
<comment type="caution">
    <text evidence="6">The sequence shown here is derived from an EMBL/GenBank/DDBJ whole genome shotgun (WGS) entry which is preliminary data.</text>
</comment>
<gene>
    <name evidence="6" type="ORF">POM88_003935</name>
</gene>
<dbReference type="EMBL" id="JAUIZM010000001">
    <property type="protein sequence ID" value="KAK1404330.1"/>
    <property type="molecule type" value="Genomic_DNA"/>
</dbReference>
<dbReference type="PANTHER" id="PTHR21277">
    <property type="entry name" value="TRANSCRIPTIONAL ADAPTER 1"/>
    <property type="match status" value="1"/>
</dbReference>
<keyword evidence="7" id="KW-1185">Reference proteome</keyword>
<dbReference type="GO" id="GO:0006357">
    <property type="term" value="P:regulation of transcription by RNA polymerase II"/>
    <property type="evidence" value="ECO:0007669"/>
    <property type="project" value="TreeGrafter"/>
</dbReference>
<keyword evidence="4" id="KW-0539">Nucleus</keyword>
<evidence type="ECO:0000256" key="5">
    <source>
        <dbReference type="SAM" id="MobiDB-lite"/>
    </source>
</evidence>
<keyword evidence="2" id="KW-0805">Transcription regulation</keyword>
<sequence length="207" mass="22684">MNIKTRGLTHARGSTGAVGNKEFLCCVYQQTGTDLGINQPPVAALSNGNVLPLPPRKSRTGARDRRVGDRRGALGRNGKPNEKQIAATQGLEGVPLDCTNTLNNGLDAYLKGLVRSSIALVGSRSGHELEDQKYRKHQPLLNLINSVTPSHHFQMQSSSRPPKILHESRSRRPISMLDSKVAMELRPQQLGENWPLTAGENMHLRMG</sequence>
<comment type="subcellular location">
    <subcellularLocation>
        <location evidence="1">Nucleus</location>
    </subcellularLocation>
</comment>
<evidence type="ECO:0000256" key="4">
    <source>
        <dbReference type="ARBA" id="ARBA00023242"/>
    </source>
</evidence>
<evidence type="ECO:0000313" key="6">
    <source>
        <dbReference type="EMBL" id="KAK1404330.1"/>
    </source>
</evidence>
<reference evidence="6" key="2">
    <citation type="submission" date="2023-05" db="EMBL/GenBank/DDBJ databases">
        <authorList>
            <person name="Schelkunov M.I."/>
        </authorList>
    </citation>
    <scope>NUCLEOTIDE SEQUENCE</scope>
    <source>
        <strain evidence="6">Hsosn_3</strain>
        <tissue evidence="6">Leaf</tissue>
    </source>
</reference>
<dbReference type="PANTHER" id="PTHR21277:SF5">
    <property type="entry name" value="TRANSCRIPTIONAL ADAPTER 1"/>
    <property type="match status" value="1"/>
</dbReference>
<protein>
    <submittedName>
        <fullName evidence="6">Uncharacterized protein</fullName>
    </submittedName>
</protein>
<evidence type="ECO:0000256" key="3">
    <source>
        <dbReference type="ARBA" id="ARBA00023163"/>
    </source>
</evidence>
<feature type="compositionally biased region" description="Basic and acidic residues" evidence="5">
    <location>
        <begin position="61"/>
        <end position="72"/>
    </location>
</feature>
<keyword evidence="3" id="KW-0804">Transcription</keyword>
<evidence type="ECO:0000256" key="1">
    <source>
        <dbReference type="ARBA" id="ARBA00004123"/>
    </source>
</evidence>
<dbReference type="AlphaFoldDB" id="A0AAD8JGX0"/>
<feature type="region of interest" description="Disordered" evidence="5">
    <location>
        <begin position="152"/>
        <end position="171"/>
    </location>
</feature>
<proteinExistence type="predicted"/>
<reference evidence="6" key="1">
    <citation type="submission" date="2023-02" db="EMBL/GenBank/DDBJ databases">
        <title>Genome of toxic invasive species Heracleum sosnowskyi carries increased number of genes despite the absence of recent whole-genome duplications.</title>
        <authorList>
            <person name="Schelkunov M."/>
            <person name="Shtratnikova V."/>
            <person name="Makarenko M."/>
            <person name="Klepikova A."/>
            <person name="Omelchenko D."/>
            <person name="Novikova G."/>
            <person name="Obukhova E."/>
            <person name="Bogdanov V."/>
            <person name="Penin A."/>
            <person name="Logacheva M."/>
        </authorList>
    </citation>
    <scope>NUCLEOTIDE SEQUENCE</scope>
    <source>
        <strain evidence="6">Hsosn_3</strain>
        <tissue evidence="6">Leaf</tissue>
    </source>
</reference>
<evidence type="ECO:0000313" key="7">
    <source>
        <dbReference type="Proteomes" id="UP001237642"/>
    </source>
</evidence>
<accession>A0AAD8JGX0</accession>
<feature type="region of interest" description="Disordered" evidence="5">
    <location>
        <begin position="53"/>
        <end position="82"/>
    </location>
</feature>
<dbReference type="InterPro" id="IPR024738">
    <property type="entry name" value="Hfi1/Tada1"/>
</dbReference>
<dbReference type="GO" id="GO:0000124">
    <property type="term" value="C:SAGA complex"/>
    <property type="evidence" value="ECO:0007669"/>
    <property type="project" value="TreeGrafter"/>
</dbReference>
<evidence type="ECO:0000256" key="2">
    <source>
        <dbReference type="ARBA" id="ARBA00023015"/>
    </source>
</evidence>
<name>A0AAD8JGX0_9APIA</name>
<dbReference type="GO" id="GO:0003713">
    <property type="term" value="F:transcription coactivator activity"/>
    <property type="evidence" value="ECO:0007669"/>
    <property type="project" value="TreeGrafter"/>
</dbReference>
<dbReference type="GO" id="GO:0005634">
    <property type="term" value="C:nucleus"/>
    <property type="evidence" value="ECO:0007669"/>
    <property type="project" value="UniProtKB-SubCell"/>
</dbReference>
<dbReference type="Proteomes" id="UP001237642">
    <property type="component" value="Unassembled WGS sequence"/>
</dbReference>